<evidence type="ECO:0000313" key="3">
    <source>
        <dbReference type="Proteomes" id="UP000824193"/>
    </source>
</evidence>
<organism evidence="2 3">
    <name type="scientific">Candidatus Allofournierella pullicola</name>
    <dbReference type="NCBI Taxonomy" id="2838596"/>
    <lineage>
        <taxon>Bacteria</taxon>
        <taxon>Bacillati</taxon>
        <taxon>Bacillota</taxon>
        <taxon>Clostridia</taxon>
        <taxon>Eubacteriales</taxon>
        <taxon>Oscillospiraceae</taxon>
        <taxon>Allofournierella</taxon>
    </lineage>
</organism>
<accession>A0A9D2AE32</accession>
<dbReference type="Proteomes" id="UP000824193">
    <property type="component" value="Unassembled WGS sequence"/>
</dbReference>
<evidence type="ECO:0000256" key="1">
    <source>
        <dbReference type="SAM" id="Phobius"/>
    </source>
</evidence>
<keyword evidence="1" id="KW-0812">Transmembrane</keyword>
<feature type="transmembrane region" description="Helical" evidence="1">
    <location>
        <begin position="52"/>
        <end position="75"/>
    </location>
</feature>
<feature type="transmembrane region" description="Helical" evidence="1">
    <location>
        <begin position="96"/>
        <end position="124"/>
    </location>
</feature>
<feature type="transmembrane region" description="Helical" evidence="1">
    <location>
        <begin position="169"/>
        <end position="190"/>
    </location>
</feature>
<dbReference type="AlphaFoldDB" id="A0A9D2AE32"/>
<protein>
    <submittedName>
        <fullName evidence="2">Uncharacterized protein</fullName>
    </submittedName>
</protein>
<dbReference type="EMBL" id="DXFW01000024">
    <property type="protein sequence ID" value="HIX06161.1"/>
    <property type="molecule type" value="Genomic_DNA"/>
</dbReference>
<keyword evidence="1" id="KW-0472">Membrane</keyword>
<sequence length="246" mass="26865">MKNLIRAHIYQLKKDRFFFGCLVFSCVLLVASIRLSLSLASAENPVTGIEGLFDTFLGGDTVLYVFMLLTANMVAEAYRSGVMKNIFGRGIAKKHYYLSIVFTISAAYVLTMLIGGIVMGVLAGSSYGVGAISYPAYYVLAVLARILFAMVHISFALTMTVYTRNAITGVVFGLVIPNIPTILEMVLGFLKIHIDLGFIKVSAHMPSVYAASNDLSSFLPCFAVLCGYLIVSVFVGFMLLKRQDTK</sequence>
<feature type="transmembrane region" description="Helical" evidence="1">
    <location>
        <begin position="217"/>
        <end position="240"/>
    </location>
</feature>
<reference evidence="2" key="2">
    <citation type="submission" date="2021-04" db="EMBL/GenBank/DDBJ databases">
        <authorList>
            <person name="Gilroy R."/>
        </authorList>
    </citation>
    <scope>NUCLEOTIDE SEQUENCE</scope>
    <source>
        <strain evidence="2">2239</strain>
    </source>
</reference>
<feature type="transmembrane region" description="Helical" evidence="1">
    <location>
        <begin position="136"/>
        <end position="157"/>
    </location>
</feature>
<comment type="caution">
    <text evidence="2">The sequence shown here is derived from an EMBL/GenBank/DDBJ whole genome shotgun (WGS) entry which is preliminary data.</text>
</comment>
<name>A0A9D2AE32_9FIRM</name>
<gene>
    <name evidence="2" type="ORF">H9865_08715</name>
</gene>
<evidence type="ECO:0000313" key="2">
    <source>
        <dbReference type="EMBL" id="HIX06161.1"/>
    </source>
</evidence>
<keyword evidence="1" id="KW-1133">Transmembrane helix</keyword>
<proteinExistence type="predicted"/>
<reference evidence="2" key="1">
    <citation type="journal article" date="2021" name="PeerJ">
        <title>Extensive microbial diversity within the chicken gut microbiome revealed by metagenomics and culture.</title>
        <authorList>
            <person name="Gilroy R."/>
            <person name="Ravi A."/>
            <person name="Getino M."/>
            <person name="Pursley I."/>
            <person name="Horton D.L."/>
            <person name="Alikhan N.F."/>
            <person name="Baker D."/>
            <person name="Gharbi K."/>
            <person name="Hall N."/>
            <person name="Watson M."/>
            <person name="Adriaenssens E.M."/>
            <person name="Foster-Nyarko E."/>
            <person name="Jarju S."/>
            <person name="Secka A."/>
            <person name="Antonio M."/>
            <person name="Oren A."/>
            <person name="Chaudhuri R.R."/>
            <person name="La Ragione R."/>
            <person name="Hildebrand F."/>
            <person name="Pallen M.J."/>
        </authorList>
    </citation>
    <scope>NUCLEOTIDE SEQUENCE</scope>
    <source>
        <strain evidence="2">2239</strain>
    </source>
</reference>